<dbReference type="Gene3D" id="3.40.50.1820">
    <property type="entry name" value="alpha/beta hydrolase"/>
    <property type="match status" value="1"/>
</dbReference>
<keyword evidence="2" id="KW-0378">Hydrolase</keyword>
<evidence type="ECO:0000256" key="3">
    <source>
        <dbReference type="SAM" id="SignalP"/>
    </source>
</evidence>
<comment type="caution">
    <text evidence="5">The sequence shown here is derived from an EMBL/GenBank/DDBJ whole genome shotgun (WGS) entry which is preliminary data.</text>
</comment>
<reference evidence="5" key="1">
    <citation type="submission" date="2021-10" db="EMBL/GenBank/DDBJ databases">
        <authorList>
            <person name="Piombo E."/>
        </authorList>
    </citation>
    <scope>NUCLEOTIDE SEQUENCE</scope>
</reference>
<gene>
    <name evidence="5" type="ORF">CRHIZ90672A_00009449</name>
</gene>
<dbReference type="OrthoDB" id="425534at2759"/>
<evidence type="ECO:0000313" key="5">
    <source>
        <dbReference type="EMBL" id="CAH0025929.1"/>
    </source>
</evidence>
<feature type="domain" description="Peptidase S33 tripeptidyl aminopeptidase-like C-terminal" evidence="4">
    <location>
        <begin position="412"/>
        <end position="512"/>
    </location>
</feature>
<feature type="signal peptide" evidence="3">
    <location>
        <begin position="1"/>
        <end position="16"/>
    </location>
</feature>
<keyword evidence="3" id="KW-0732">Signal</keyword>
<evidence type="ECO:0000256" key="1">
    <source>
        <dbReference type="ARBA" id="ARBA00010088"/>
    </source>
</evidence>
<evidence type="ECO:0000256" key="2">
    <source>
        <dbReference type="ARBA" id="ARBA00022801"/>
    </source>
</evidence>
<evidence type="ECO:0000259" key="4">
    <source>
        <dbReference type="Pfam" id="PF08386"/>
    </source>
</evidence>
<organism evidence="5 6">
    <name type="scientific">Clonostachys rhizophaga</name>
    <dbReference type="NCBI Taxonomy" id="160324"/>
    <lineage>
        <taxon>Eukaryota</taxon>
        <taxon>Fungi</taxon>
        <taxon>Dikarya</taxon>
        <taxon>Ascomycota</taxon>
        <taxon>Pezizomycotina</taxon>
        <taxon>Sordariomycetes</taxon>
        <taxon>Hypocreomycetidae</taxon>
        <taxon>Hypocreales</taxon>
        <taxon>Bionectriaceae</taxon>
        <taxon>Clonostachys</taxon>
    </lineage>
</organism>
<accession>A0A9N9YR44</accession>
<dbReference type="SUPFAM" id="SSF53474">
    <property type="entry name" value="alpha/beta-Hydrolases"/>
    <property type="match status" value="1"/>
</dbReference>
<dbReference type="PANTHER" id="PTHR43248">
    <property type="entry name" value="2-SUCCINYL-6-HYDROXY-2,4-CYCLOHEXADIENE-1-CARBOXYLATE SYNTHASE"/>
    <property type="match status" value="1"/>
</dbReference>
<protein>
    <recommendedName>
        <fullName evidence="4">Peptidase S33 tripeptidyl aminopeptidase-like C-terminal domain-containing protein</fullName>
    </recommendedName>
</protein>
<dbReference type="InterPro" id="IPR013595">
    <property type="entry name" value="Pept_S33_TAP-like_C"/>
</dbReference>
<sequence>MRARSVLFNLPLVVSATPINAPFTHNSRSTDASSIQWKSCTIPIATSVPVECGSLNVPLDYTEKNSSETLRLDLVRIPAVQPEKKGSILFNFGGPGADGVLDLGYFSEPLLASTGGYYDLINVVPRGTGYTLPFSCYDDAATRSAFTQPINGDSSDTALGNAWARSTIYDQNCASHQSKTGSLIGTAFVVRDLFQVVDALNEDGLLRYWGVSYGTILGATAVSMFPDRVDKVIIDGVVNAHEYYNNKEVELFTNSDDVFTGFCQSCVQNPDNCPLAQNHTAAELEASLRALLSNLKYHPIPFVTPLIPGGGFVLDYSTVVSYIHRQLYFPFVWPSLAILLHDLATGDLASLAALTLNTTTSDSTTSSNATSDWNPPSFDEALYGIKCSDILVDSTYEETAAVQTARYSKSIFGGIAAEMPARCAQWPMRAKERYSGDFKVKPRKPVLIIGNTYDPVTPLVSARNVSAGFEGSVVLQQDSYGHGSLTQASLCTAKAVRSYFINGTLPATGTVCPVDIPVFSGSDGWADVIKQLAEESS</sequence>
<proteinExistence type="inferred from homology"/>
<comment type="similarity">
    <text evidence="1">Belongs to the peptidase S33 family.</text>
</comment>
<dbReference type="Proteomes" id="UP000696573">
    <property type="component" value="Unassembled WGS sequence"/>
</dbReference>
<feature type="chain" id="PRO_5040177762" description="Peptidase S33 tripeptidyl aminopeptidase-like C-terminal domain-containing protein" evidence="3">
    <location>
        <begin position="17"/>
        <end position="537"/>
    </location>
</feature>
<name>A0A9N9YR44_9HYPO</name>
<dbReference type="GO" id="GO:0016787">
    <property type="term" value="F:hydrolase activity"/>
    <property type="evidence" value="ECO:0007669"/>
    <property type="project" value="UniProtKB-KW"/>
</dbReference>
<dbReference type="Pfam" id="PF08386">
    <property type="entry name" value="Abhydrolase_4"/>
    <property type="match status" value="1"/>
</dbReference>
<dbReference type="InterPro" id="IPR029058">
    <property type="entry name" value="AB_hydrolase_fold"/>
</dbReference>
<dbReference type="InterPro" id="IPR051601">
    <property type="entry name" value="Serine_prot/Carboxylest_S33"/>
</dbReference>
<dbReference type="PANTHER" id="PTHR43248:SF25">
    <property type="entry name" value="AB HYDROLASE-1 DOMAIN-CONTAINING PROTEIN-RELATED"/>
    <property type="match status" value="1"/>
</dbReference>
<dbReference type="AlphaFoldDB" id="A0A9N9YR44"/>
<keyword evidence="6" id="KW-1185">Reference proteome</keyword>
<dbReference type="EMBL" id="CABFNQ020000717">
    <property type="protein sequence ID" value="CAH0025929.1"/>
    <property type="molecule type" value="Genomic_DNA"/>
</dbReference>
<evidence type="ECO:0000313" key="6">
    <source>
        <dbReference type="Proteomes" id="UP000696573"/>
    </source>
</evidence>